<evidence type="ECO:0000256" key="16">
    <source>
        <dbReference type="ARBA" id="ARBA00023136"/>
    </source>
</evidence>
<evidence type="ECO:0000256" key="17">
    <source>
        <dbReference type="ARBA" id="ARBA00029728"/>
    </source>
</evidence>
<keyword evidence="11" id="KW-0492">Microsome</keyword>
<evidence type="ECO:0000256" key="19">
    <source>
        <dbReference type="ARBA" id="ARBA00033301"/>
    </source>
</evidence>
<keyword evidence="12" id="KW-0521">NADP</keyword>
<evidence type="ECO:0000256" key="2">
    <source>
        <dbReference type="ARBA" id="ARBA00009183"/>
    </source>
</evidence>
<evidence type="ECO:0000256" key="26">
    <source>
        <dbReference type="ARBA" id="ARBA00048459"/>
    </source>
</evidence>
<dbReference type="PRINTS" id="PR01125">
    <property type="entry name" value="FMOXYGENASE5"/>
</dbReference>
<keyword evidence="10" id="KW-0274">FAD</keyword>
<evidence type="ECO:0000256" key="21">
    <source>
        <dbReference type="ARBA" id="ARBA00047426"/>
    </source>
</evidence>
<protein>
    <recommendedName>
        <fullName evidence="5">Flavin-containing monooxygenase 5</fullName>
        <ecNumber evidence="4">1.14.13.8</ecNumber>
        <ecNumber evidence="3">1.6.3.1</ecNumber>
    </recommendedName>
    <alternativeName>
        <fullName evidence="19">Dimethylaniline monooxygenase [N-oxide-forming] 5</fullName>
    </alternativeName>
    <alternativeName>
        <fullName evidence="17">Dimethylaniline oxidase 5</fullName>
    </alternativeName>
    <alternativeName>
        <fullName evidence="18">NADPH oxidase</fullName>
    </alternativeName>
</protein>
<comment type="function">
    <text evidence="20">Acts as a Baeyer-Villiger monooxygenase on a broad range of substrates. Catalyzes the insertion of an oxygen atom into a carbon-carbon bond adjacent to a carbonyl, which converts ketones to esters. Active on diverse carbonyl compounds, whereas soft nucleophiles are mostly non- or poorly reactive. In contrast with other forms of FMO it is non- or poorly active on 'classical' substrates such as drugs, pesticides, and dietary components containing soft nucleophilic heteroatoms. Able to oxidize drug molecules bearing a carbonyl group on an aliphatic chain, such as nabumetone and pentoxifylline. Also, in the absence of substrates, shows slow but yet significant NADPH oxidase activity. Acts as a positive modulator of cholesterol biosynthesis as well as glucose homeostasis, promoting metabolic aging via pleiotropic effects.</text>
</comment>
<evidence type="ECO:0000256" key="27">
    <source>
        <dbReference type="ARBA" id="ARBA00048989"/>
    </source>
</evidence>
<evidence type="ECO:0000256" key="24">
    <source>
        <dbReference type="ARBA" id="ARBA00047864"/>
    </source>
</evidence>
<evidence type="ECO:0000256" key="28">
    <source>
        <dbReference type="ARBA" id="ARBA00048990"/>
    </source>
</evidence>
<evidence type="ECO:0000256" key="14">
    <source>
        <dbReference type="ARBA" id="ARBA00023002"/>
    </source>
</evidence>
<comment type="catalytic activity">
    <reaction evidence="22">
        <text>heptan-2-one + NADPH + O2 + H(+) = pentyl acetate + NADP(+) + H2O</text>
        <dbReference type="Rhea" id="RHEA:54836"/>
        <dbReference type="ChEBI" id="CHEBI:5672"/>
        <dbReference type="ChEBI" id="CHEBI:15377"/>
        <dbReference type="ChEBI" id="CHEBI:15378"/>
        <dbReference type="ChEBI" id="CHEBI:15379"/>
        <dbReference type="ChEBI" id="CHEBI:57783"/>
        <dbReference type="ChEBI" id="CHEBI:58349"/>
        <dbReference type="ChEBI" id="CHEBI:87362"/>
    </reaction>
    <physiologicalReaction direction="left-to-right" evidence="22">
        <dbReference type="Rhea" id="RHEA:54837"/>
    </physiologicalReaction>
</comment>
<evidence type="ECO:0000256" key="29">
    <source>
        <dbReference type="ARBA" id="ARBA00049443"/>
    </source>
</evidence>
<dbReference type="SUPFAM" id="SSF51905">
    <property type="entry name" value="FAD/NAD(P)-binding domain"/>
    <property type="match status" value="2"/>
</dbReference>
<comment type="subcellular location">
    <subcellularLocation>
        <location evidence="1">Microsome membrane</location>
    </subcellularLocation>
</comment>
<comment type="catalytic activity">
    <reaction evidence="21">
        <text>hexan-3-one + NADPH + O2 + H(+) = propyl propanoate + NADP(+) + H2O</text>
        <dbReference type="Rhea" id="RHEA:54848"/>
        <dbReference type="ChEBI" id="CHEBI:15377"/>
        <dbReference type="ChEBI" id="CHEBI:15378"/>
        <dbReference type="ChEBI" id="CHEBI:15379"/>
        <dbReference type="ChEBI" id="CHEBI:57783"/>
        <dbReference type="ChEBI" id="CHEBI:58349"/>
        <dbReference type="ChEBI" id="CHEBI:89828"/>
        <dbReference type="ChEBI" id="CHEBI:89891"/>
    </reaction>
    <physiologicalReaction direction="left-to-right" evidence="21">
        <dbReference type="Rhea" id="RHEA:54849"/>
    </physiologicalReaction>
</comment>
<keyword evidence="11" id="KW-0256">Endoplasmic reticulum</keyword>
<dbReference type="EMBL" id="JAFCIX010000176">
    <property type="protein sequence ID" value="KAH6596887.1"/>
    <property type="molecule type" value="Genomic_DNA"/>
</dbReference>
<dbReference type="Pfam" id="PF00743">
    <property type="entry name" value="FMO-like"/>
    <property type="match status" value="1"/>
</dbReference>
<evidence type="ECO:0000256" key="1">
    <source>
        <dbReference type="ARBA" id="ARBA00004524"/>
    </source>
</evidence>
<evidence type="ECO:0000256" key="25">
    <source>
        <dbReference type="ARBA" id="ARBA00047977"/>
    </source>
</evidence>
<dbReference type="InterPro" id="IPR036188">
    <property type="entry name" value="FAD/NAD-bd_sf"/>
</dbReference>
<keyword evidence="13" id="KW-1133">Transmembrane helix</keyword>
<comment type="caution">
    <text evidence="31">The sequence shown here is derived from an EMBL/GenBank/DDBJ whole genome shotgun (WGS) entry which is preliminary data.</text>
</comment>
<comment type="catalytic activity">
    <reaction evidence="29">
        <text>N,N-dimethylaniline + NADPH + O2 + H(+) = N,N-dimethylaniline N-oxide + NADP(+) + H2O</text>
        <dbReference type="Rhea" id="RHEA:24468"/>
        <dbReference type="ChEBI" id="CHEBI:15377"/>
        <dbReference type="ChEBI" id="CHEBI:15378"/>
        <dbReference type="ChEBI" id="CHEBI:15379"/>
        <dbReference type="ChEBI" id="CHEBI:16269"/>
        <dbReference type="ChEBI" id="CHEBI:17735"/>
        <dbReference type="ChEBI" id="CHEBI:57783"/>
        <dbReference type="ChEBI" id="CHEBI:58349"/>
        <dbReference type="EC" id="1.14.13.8"/>
    </reaction>
    <physiologicalReaction direction="left-to-right" evidence="29">
        <dbReference type="Rhea" id="RHEA:24469"/>
    </physiologicalReaction>
</comment>
<dbReference type="PANTHER" id="PTHR23023">
    <property type="entry name" value="DIMETHYLANILINE MONOOXYGENASE"/>
    <property type="match status" value="1"/>
</dbReference>
<keyword evidence="7" id="KW-0597">Phosphoprotein</keyword>
<evidence type="ECO:0000256" key="9">
    <source>
        <dbReference type="ARBA" id="ARBA00022692"/>
    </source>
</evidence>
<dbReference type="EC" id="1.14.13.8" evidence="4"/>
<comment type="catalytic activity">
    <reaction evidence="23">
        <text>sulcatone + NADPH + O2 + H(+) = 4-methylpent-3-en-1-yl acetate + NADP(+) + H2O</text>
        <dbReference type="Rhea" id="RHEA:54864"/>
        <dbReference type="ChEBI" id="CHEBI:15377"/>
        <dbReference type="ChEBI" id="CHEBI:15378"/>
        <dbReference type="ChEBI" id="CHEBI:15379"/>
        <dbReference type="ChEBI" id="CHEBI:16310"/>
        <dbReference type="ChEBI" id="CHEBI:57783"/>
        <dbReference type="ChEBI" id="CHEBI:58349"/>
        <dbReference type="ChEBI" id="CHEBI:138373"/>
    </reaction>
    <physiologicalReaction direction="left-to-right" evidence="23">
        <dbReference type="Rhea" id="RHEA:54865"/>
    </physiologicalReaction>
</comment>
<dbReference type="EC" id="1.6.3.1" evidence="3"/>
<keyword evidence="9" id="KW-0812">Transmembrane</keyword>
<organism evidence="31 32">
    <name type="scientific">Batrachochytrium salamandrivorans</name>
    <dbReference type="NCBI Taxonomy" id="1357716"/>
    <lineage>
        <taxon>Eukaryota</taxon>
        <taxon>Fungi</taxon>
        <taxon>Fungi incertae sedis</taxon>
        <taxon>Chytridiomycota</taxon>
        <taxon>Chytridiomycota incertae sedis</taxon>
        <taxon>Chytridiomycetes</taxon>
        <taxon>Rhizophydiales</taxon>
        <taxon>Rhizophydiales incertae sedis</taxon>
        <taxon>Batrachochytrium</taxon>
    </lineage>
</organism>
<keyword evidence="6" id="KW-0488">Methylation</keyword>
<evidence type="ECO:0000256" key="3">
    <source>
        <dbReference type="ARBA" id="ARBA00012698"/>
    </source>
</evidence>
<evidence type="ECO:0000256" key="4">
    <source>
        <dbReference type="ARBA" id="ARBA00012850"/>
    </source>
</evidence>
<dbReference type="Gene3D" id="3.50.50.60">
    <property type="entry name" value="FAD/NAD(P)-binding domain"/>
    <property type="match status" value="4"/>
</dbReference>
<dbReference type="PRINTS" id="PR00370">
    <property type="entry name" value="FMOXYGENASE"/>
</dbReference>
<comment type="catalytic activity">
    <reaction evidence="25">
        <text>hexan-3-one + NADPH + O2 + H(+) = ethyl butanoate + NADP(+) + H2O</text>
        <dbReference type="Rhea" id="RHEA:54844"/>
        <dbReference type="ChEBI" id="CHEBI:15377"/>
        <dbReference type="ChEBI" id="CHEBI:15378"/>
        <dbReference type="ChEBI" id="CHEBI:15379"/>
        <dbReference type="ChEBI" id="CHEBI:57783"/>
        <dbReference type="ChEBI" id="CHEBI:58349"/>
        <dbReference type="ChEBI" id="CHEBI:88764"/>
        <dbReference type="ChEBI" id="CHEBI:89891"/>
    </reaction>
    <physiologicalReaction direction="left-to-right" evidence="25">
        <dbReference type="Rhea" id="RHEA:54845"/>
    </physiologicalReaction>
</comment>
<dbReference type="InterPro" id="IPR002257">
    <property type="entry name" value="Flavin_mOase_5"/>
</dbReference>
<evidence type="ECO:0000256" key="23">
    <source>
        <dbReference type="ARBA" id="ARBA00047855"/>
    </source>
</evidence>
<comment type="catalytic activity">
    <reaction evidence="26">
        <text>octan-3-one + NADPH + O2 + H(+) = ethyl hexanoate + NADP(+) + H2O</text>
        <dbReference type="Rhea" id="RHEA:54856"/>
        <dbReference type="ChEBI" id="CHEBI:15377"/>
        <dbReference type="ChEBI" id="CHEBI:15378"/>
        <dbReference type="ChEBI" id="CHEBI:15379"/>
        <dbReference type="ChEBI" id="CHEBI:57783"/>
        <dbReference type="ChEBI" id="CHEBI:58349"/>
        <dbReference type="ChEBI" id="CHEBI:80946"/>
        <dbReference type="ChEBI" id="CHEBI:86055"/>
    </reaction>
    <physiologicalReaction direction="left-to-right" evidence="26">
        <dbReference type="Rhea" id="RHEA:54857"/>
    </physiologicalReaction>
</comment>
<accession>A0ABQ8FEE3</accession>
<keyword evidence="15" id="KW-0443">Lipid metabolism</keyword>
<evidence type="ECO:0000313" key="32">
    <source>
        <dbReference type="Proteomes" id="UP001648503"/>
    </source>
</evidence>
<gene>
    <name evidence="31" type="ORF">BASA50_004821</name>
</gene>
<evidence type="ECO:0000256" key="20">
    <source>
        <dbReference type="ARBA" id="ARBA00045722"/>
    </source>
</evidence>
<evidence type="ECO:0000256" key="30">
    <source>
        <dbReference type="ARBA" id="ARBA00049475"/>
    </source>
</evidence>
<comment type="similarity">
    <text evidence="2">Belongs to the FMO family.</text>
</comment>
<name>A0ABQ8FEE3_9FUNG</name>
<comment type="catalytic activity">
    <reaction evidence="28">
        <text>heptan-4-one + NADPH + O2 + H(+) = propyl butanoate + NADP(+) + H2O</text>
        <dbReference type="Rhea" id="RHEA:54852"/>
        <dbReference type="ChEBI" id="CHEBI:15377"/>
        <dbReference type="ChEBI" id="CHEBI:15378"/>
        <dbReference type="ChEBI" id="CHEBI:15379"/>
        <dbReference type="ChEBI" id="CHEBI:57783"/>
        <dbReference type="ChEBI" id="CHEBI:58349"/>
        <dbReference type="ChEBI" id="CHEBI:89484"/>
        <dbReference type="ChEBI" id="CHEBI:89719"/>
    </reaction>
    <physiologicalReaction direction="left-to-right" evidence="28">
        <dbReference type="Rhea" id="RHEA:54853"/>
    </physiologicalReaction>
</comment>
<evidence type="ECO:0000256" key="15">
    <source>
        <dbReference type="ARBA" id="ARBA00023098"/>
    </source>
</evidence>
<reference evidence="31 32" key="1">
    <citation type="submission" date="2021-02" db="EMBL/GenBank/DDBJ databases">
        <title>Variation within the Batrachochytrium salamandrivorans European outbreak.</title>
        <authorList>
            <person name="Kelly M."/>
            <person name="Pasmans F."/>
            <person name="Shea T.P."/>
            <person name="Munoz J.F."/>
            <person name="Carranza S."/>
            <person name="Cuomo C.A."/>
            <person name="Martel A."/>
        </authorList>
    </citation>
    <scope>NUCLEOTIDE SEQUENCE [LARGE SCALE GENOMIC DNA]</scope>
    <source>
        <strain evidence="31 32">AMFP18/2</strain>
    </source>
</reference>
<evidence type="ECO:0000256" key="18">
    <source>
        <dbReference type="ARBA" id="ARBA00033213"/>
    </source>
</evidence>
<evidence type="ECO:0000256" key="8">
    <source>
        <dbReference type="ARBA" id="ARBA00022630"/>
    </source>
</evidence>
<dbReference type="PIRSF" id="PIRSF000332">
    <property type="entry name" value="FMO"/>
    <property type="match status" value="1"/>
</dbReference>
<evidence type="ECO:0000313" key="31">
    <source>
        <dbReference type="EMBL" id="KAH6596887.1"/>
    </source>
</evidence>
<evidence type="ECO:0000256" key="6">
    <source>
        <dbReference type="ARBA" id="ARBA00022481"/>
    </source>
</evidence>
<dbReference type="InterPro" id="IPR000960">
    <property type="entry name" value="Flavin_mOase"/>
</dbReference>
<evidence type="ECO:0000256" key="12">
    <source>
        <dbReference type="ARBA" id="ARBA00022857"/>
    </source>
</evidence>
<evidence type="ECO:0000256" key="7">
    <source>
        <dbReference type="ARBA" id="ARBA00022553"/>
    </source>
</evidence>
<keyword evidence="32" id="KW-1185">Reference proteome</keyword>
<sequence length="523" mass="59388">MAEMTQKILVVGAGCSGLAALKECLAEGIDDIVCFEMLDSLGGLWRYEEVQPNKQVHSSVYRNTVIDTSKEMMAYSDFPIPSHWPTYLHNKAIVKYFDMYAQQFDLMRHIQFNTTVMGMYPLGSAMNDSQDAGLLHTGKWEVQYSQDGKTLTRVFDKIIVASGHHWKPKMPHFDGMDEFTGTMMHSHYYREAPPFRDQRCLVVGLGNSAVDVAVELSYHSKQVHVSSRSSAWLISRYGLNGKPTDQTLSRFYTMLPMLIRNALLRFVVWVQLGNLARFGLWPKHSPFSAHPTINGELPGRIGTGAVVMKNNVKRFFKLESDKTTQMVEFEDGTSVPIDTVVFCTGYEIGYPFLDAKSIVGLHDPGSNVVELYKFVWPVYHDNIAFIGLFQPLGAIIPGSELQSRWVARLWTGKCRGLPGRVQRLEDIQKKQHRMKQRYVASPRHTIQVDAGPYFDEIAEQFGAAPNLWKLFFTDHYLWRQLMFGCWNAHHYRLTGPGAWAGARQAILAANSDPDFSQWDGLPN</sequence>
<comment type="catalytic activity">
    <reaction evidence="27">
        <text>(2E)-geranial + NADPH + O2 + H(+) = (1E)-2,6-dimethylhepta-1,5-dien-1-yl formate + NADP(+) + H2O</text>
        <dbReference type="Rhea" id="RHEA:54860"/>
        <dbReference type="ChEBI" id="CHEBI:15377"/>
        <dbReference type="ChEBI" id="CHEBI:15378"/>
        <dbReference type="ChEBI" id="CHEBI:15379"/>
        <dbReference type="ChEBI" id="CHEBI:16980"/>
        <dbReference type="ChEBI" id="CHEBI:57783"/>
        <dbReference type="ChEBI" id="CHEBI:58349"/>
        <dbReference type="ChEBI" id="CHEBI:138375"/>
    </reaction>
    <physiologicalReaction direction="left-to-right" evidence="27">
        <dbReference type="Rhea" id="RHEA:54861"/>
    </physiologicalReaction>
</comment>
<comment type="catalytic activity">
    <reaction evidence="24">
        <text>NADPH + O2 + H(+) = H2O2 + NADP(+)</text>
        <dbReference type="Rhea" id="RHEA:11260"/>
        <dbReference type="ChEBI" id="CHEBI:15378"/>
        <dbReference type="ChEBI" id="CHEBI:15379"/>
        <dbReference type="ChEBI" id="CHEBI:16240"/>
        <dbReference type="ChEBI" id="CHEBI:57783"/>
        <dbReference type="ChEBI" id="CHEBI:58349"/>
        <dbReference type="EC" id="1.6.3.1"/>
    </reaction>
    <physiologicalReaction direction="left-to-right" evidence="24">
        <dbReference type="Rhea" id="RHEA:11261"/>
    </physiologicalReaction>
</comment>
<evidence type="ECO:0000256" key="13">
    <source>
        <dbReference type="ARBA" id="ARBA00022989"/>
    </source>
</evidence>
<evidence type="ECO:0000256" key="11">
    <source>
        <dbReference type="ARBA" id="ARBA00022848"/>
    </source>
</evidence>
<evidence type="ECO:0000256" key="5">
    <source>
        <dbReference type="ARBA" id="ARBA00019213"/>
    </source>
</evidence>
<keyword evidence="14" id="KW-0560">Oxidoreductase</keyword>
<comment type="catalytic activity">
    <reaction evidence="30">
        <text>octan-3-one + NADPH + O2 + H(+) = pentyl propanoate + NADP(+) + H2O</text>
        <dbReference type="Rhea" id="RHEA:54840"/>
        <dbReference type="ChEBI" id="CHEBI:15377"/>
        <dbReference type="ChEBI" id="CHEBI:15378"/>
        <dbReference type="ChEBI" id="CHEBI:15379"/>
        <dbReference type="ChEBI" id="CHEBI:57783"/>
        <dbReference type="ChEBI" id="CHEBI:58349"/>
        <dbReference type="ChEBI" id="CHEBI:80946"/>
        <dbReference type="ChEBI" id="CHEBI:87373"/>
    </reaction>
    <physiologicalReaction direction="left-to-right" evidence="30">
        <dbReference type="Rhea" id="RHEA:54841"/>
    </physiologicalReaction>
</comment>
<keyword evidence="8" id="KW-0285">Flavoprotein</keyword>
<dbReference type="Proteomes" id="UP001648503">
    <property type="component" value="Unassembled WGS sequence"/>
</dbReference>
<evidence type="ECO:0000256" key="10">
    <source>
        <dbReference type="ARBA" id="ARBA00022827"/>
    </source>
</evidence>
<dbReference type="InterPro" id="IPR050346">
    <property type="entry name" value="FMO-like"/>
</dbReference>
<proteinExistence type="inferred from homology"/>
<evidence type="ECO:0000256" key="22">
    <source>
        <dbReference type="ARBA" id="ARBA00047574"/>
    </source>
</evidence>
<keyword evidence="16" id="KW-0472">Membrane</keyword>
<dbReference type="InterPro" id="IPR020946">
    <property type="entry name" value="Flavin_mOase-like"/>
</dbReference>